<feature type="domain" description="AMP-dependent synthetase/ligase" evidence="3">
    <location>
        <begin position="17"/>
        <end position="127"/>
    </location>
</feature>
<reference evidence="4 5" key="1">
    <citation type="submission" date="2020-03" db="EMBL/GenBank/DDBJ databases">
        <title>Draft genome of Streptomyces sp. ventii, isolated from the Axial Seamount in the Pacific Ocean, and resequencing of the two type strains Streptomyces lonarensis strain NCL 716 and Streptomyces bohaiensis strain 11A07.</title>
        <authorList>
            <person name="Loughran R.M."/>
            <person name="Pfannmuller K.M."/>
            <person name="Wasson B.J."/>
            <person name="Deadmond M.C."/>
            <person name="Paddock B.E."/>
            <person name="Koyack M.J."/>
            <person name="Gallegos D.A."/>
            <person name="Mitchell E.A."/>
            <person name="Ushijima B."/>
            <person name="Saw J.H."/>
            <person name="Mcphail K.L."/>
            <person name="Videau P."/>
        </authorList>
    </citation>
    <scope>NUCLEOTIDE SEQUENCE [LARGE SCALE GENOMIC DNA]</scope>
    <source>
        <strain evidence="5">5675061</strain>
    </source>
</reference>
<keyword evidence="1" id="KW-0007">Acetylation</keyword>
<dbReference type="Proteomes" id="UP000746503">
    <property type="component" value="Unassembled WGS sequence"/>
</dbReference>
<dbReference type="PANTHER" id="PTHR24095:SF14">
    <property type="entry name" value="ACETYL-COENZYME A SYNTHETASE 1"/>
    <property type="match status" value="1"/>
</dbReference>
<dbReference type="SUPFAM" id="SSF56801">
    <property type="entry name" value="Acetyl-CoA synthetase-like"/>
    <property type="match status" value="1"/>
</dbReference>
<dbReference type="RefSeq" id="WP_167932805.1">
    <property type="nucleotide sequence ID" value="NZ_JAAVJB010000044.1"/>
</dbReference>
<evidence type="ECO:0000259" key="3">
    <source>
        <dbReference type="Pfam" id="PF00501"/>
    </source>
</evidence>
<organism evidence="4 5">
    <name type="scientific">Streptomyces spiramenti</name>
    <dbReference type="NCBI Taxonomy" id="2720606"/>
    <lineage>
        <taxon>Bacteria</taxon>
        <taxon>Bacillati</taxon>
        <taxon>Actinomycetota</taxon>
        <taxon>Actinomycetes</taxon>
        <taxon>Kitasatosporales</taxon>
        <taxon>Streptomycetaceae</taxon>
        <taxon>Streptomyces</taxon>
    </lineage>
</organism>
<dbReference type="InterPro" id="IPR000873">
    <property type="entry name" value="AMP-dep_synth/lig_dom"/>
</dbReference>
<evidence type="ECO:0000313" key="5">
    <source>
        <dbReference type="Proteomes" id="UP000746503"/>
    </source>
</evidence>
<dbReference type="Gene3D" id="3.40.50.12780">
    <property type="entry name" value="N-terminal domain of ligase-like"/>
    <property type="match status" value="1"/>
</dbReference>
<evidence type="ECO:0000313" key="4">
    <source>
        <dbReference type="EMBL" id="NJP66279.1"/>
    </source>
</evidence>
<dbReference type="PANTHER" id="PTHR24095">
    <property type="entry name" value="ACETYL-COENZYME A SYNTHETASE"/>
    <property type="match status" value="1"/>
</dbReference>
<protein>
    <submittedName>
        <fullName evidence="4">Acetate--CoA ligase</fullName>
    </submittedName>
</protein>
<proteinExistence type="predicted"/>
<accession>A0ABX1AGG3</accession>
<name>A0ABX1AGG3_9ACTN</name>
<sequence length="239" mass="25456">MTIHQSGDEGDGVAVPTHAHLMDLGRRAALGLARLGAGSGNRVAAMLPTSPASFATTLACLRLDAVRISLPLGDHTGWVRHRLRSTGVQIVVVADGCERDGRVVSLKSELDQALASCPDIRSVVVVPLLRRPVPWTPGRDIWWDEVLGPEPGAGVPRAPARPGSELSAPKSGRRLGGMSDTPDLPRDVPRARLDFEDPLAVGSRDDSDEGWGGRNDQQTVPGVAADLARFLDEKPPHHL</sequence>
<comment type="caution">
    <text evidence="4">The sequence shown here is derived from an EMBL/GenBank/DDBJ whole genome shotgun (WGS) entry which is preliminary data.</text>
</comment>
<dbReference type="EMBL" id="JAAVJB010000044">
    <property type="protein sequence ID" value="NJP66279.1"/>
    <property type="molecule type" value="Genomic_DNA"/>
</dbReference>
<dbReference type="Pfam" id="PF00501">
    <property type="entry name" value="AMP-binding"/>
    <property type="match status" value="1"/>
</dbReference>
<keyword evidence="4" id="KW-0436">Ligase</keyword>
<gene>
    <name evidence="4" type="ORF">HCJ92_08230</name>
</gene>
<keyword evidence="5" id="KW-1185">Reference proteome</keyword>
<evidence type="ECO:0000256" key="2">
    <source>
        <dbReference type="SAM" id="MobiDB-lite"/>
    </source>
</evidence>
<feature type="compositionally biased region" description="Basic and acidic residues" evidence="2">
    <location>
        <begin position="183"/>
        <end position="195"/>
    </location>
</feature>
<feature type="region of interest" description="Disordered" evidence="2">
    <location>
        <begin position="153"/>
        <end position="222"/>
    </location>
</feature>
<dbReference type="GO" id="GO:0016874">
    <property type="term" value="F:ligase activity"/>
    <property type="evidence" value="ECO:0007669"/>
    <property type="project" value="UniProtKB-KW"/>
</dbReference>
<feature type="compositionally biased region" description="Low complexity" evidence="2">
    <location>
        <begin position="153"/>
        <end position="163"/>
    </location>
</feature>
<dbReference type="InterPro" id="IPR042099">
    <property type="entry name" value="ANL_N_sf"/>
</dbReference>
<evidence type="ECO:0000256" key="1">
    <source>
        <dbReference type="ARBA" id="ARBA00022990"/>
    </source>
</evidence>